<dbReference type="PRINTS" id="PR00404">
    <property type="entry name" value="MADSDOMAIN"/>
</dbReference>
<keyword evidence="6" id="KW-0175">Coiled coil</keyword>
<evidence type="ECO:0000256" key="3">
    <source>
        <dbReference type="ARBA" id="ARBA00023125"/>
    </source>
</evidence>
<feature type="coiled-coil region" evidence="6">
    <location>
        <begin position="86"/>
        <end position="183"/>
    </location>
</feature>
<evidence type="ECO:0000313" key="9">
    <source>
        <dbReference type="Proteomes" id="UP000501690"/>
    </source>
</evidence>
<keyword evidence="2" id="KW-0805">Transcription regulation</keyword>
<evidence type="ECO:0000256" key="1">
    <source>
        <dbReference type="ARBA" id="ARBA00004123"/>
    </source>
</evidence>
<dbReference type="AlphaFoldDB" id="A0A4D6L222"/>
<dbReference type="CDD" id="cd00120">
    <property type="entry name" value="MADS"/>
    <property type="match status" value="1"/>
</dbReference>
<dbReference type="Proteomes" id="UP000501690">
    <property type="component" value="Linkage Group LG2"/>
</dbReference>
<dbReference type="GO" id="GO:0080092">
    <property type="term" value="P:regulation of pollen tube growth"/>
    <property type="evidence" value="ECO:0007669"/>
    <property type="project" value="UniProtKB-ARBA"/>
</dbReference>
<accession>A0A4D6L222</accession>
<evidence type="ECO:0000256" key="4">
    <source>
        <dbReference type="ARBA" id="ARBA00023163"/>
    </source>
</evidence>
<evidence type="ECO:0000259" key="7">
    <source>
        <dbReference type="PROSITE" id="PS50066"/>
    </source>
</evidence>
<keyword evidence="9" id="KW-1185">Reference proteome</keyword>
<dbReference type="InterPro" id="IPR036879">
    <property type="entry name" value="TF_MADSbox_sf"/>
</dbReference>
<feature type="domain" description="MADS-box" evidence="7">
    <location>
        <begin position="14"/>
        <end position="62"/>
    </location>
</feature>
<evidence type="ECO:0000313" key="8">
    <source>
        <dbReference type="EMBL" id="QCD82528.1"/>
    </source>
</evidence>
<keyword evidence="5" id="KW-0539">Nucleus</keyword>
<dbReference type="InterPro" id="IPR050142">
    <property type="entry name" value="MADS-box/MEF2_TF"/>
</dbReference>
<evidence type="ECO:0000256" key="2">
    <source>
        <dbReference type="ARBA" id="ARBA00023015"/>
    </source>
</evidence>
<keyword evidence="3" id="KW-0238">DNA-binding</keyword>
<dbReference type="Gene3D" id="3.40.1810.10">
    <property type="entry name" value="Transcription factor, MADS-box"/>
    <property type="match status" value="1"/>
</dbReference>
<sequence length="376" mass="42397">MTEFPGPPDKLTVKLKIKRLENTNGRQATYAKRKNGIMKKAAELSILCDIDIILLMFAPNGKPSVCRGRRSNLEEVIAKFAQLTPQERAKRKLETLEALKKTFKKLDHDVNIQEFLGTSSQTIEDLSNQARLLQAQISETHKRLSYWTEFDKITNVEQLGQMENSLKESLNQIRTRKENIKKQQLVSLQCNNQFNEMNIPFRMSAEQHLQPLSWIANGDSQNIVLPEDSTMFLHKDVEGSASSSFGSYASYLGSSMKNEMSNSAQENGVLSDLSSTANMRLQLNGQFPYLPYNFNLLNNLKFQPTAEMNPHENPVDYHVNGSLEAPRSGFDSNHHAWASTSGPCGVTMFDDQLYAQASSTAKIINFLFLMSECGDL</sequence>
<dbReference type="GO" id="GO:0003677">
    <property type="term" value="F:DNA binding"/>
    <property type="evidence" value="ECO:0007669"/>
    <property type="project" value="UniProtKB-KW"/>
</dbReference>
<organism evidence="8 9">
    <name type="scientific">Vigna unguiculata</name>
    <name type="common">Cowpea</name>
    <dbReference type="NCBI Taxonomy" id="3917"/>
    <lineage>
        <taxon>Eukaryota</taxon>
        <taxon>Viridiplantae</taxon>
        <taxon>Streptophyta</taxon>
        <taxon>Embryophyta</taxon>
        <taxon>Tracheophyta</taxon>
        <taxon>Spermatophyta</taxon>
        <taxon>Magnoliopsida</taxon>
        <taxon>eudicotyledons</taxon>
        <taxon>Gunneridae</taxon>
        <taxon>Pentapetalae</taxon>
        <taxon>rosids</taxon>
        <taxon>fabids</taxon>
        <taxon>Fabales</taxon>
        <taxon>Fabaceae</taxon>
        <taxon>Papilionoideae</taxon>
        <taxon>50 kb inversion clade</taxon>
        <taxon>NPAAA clade</taxon>
        <taxon>indigoferoid/millettioid clade</taxon>
        <taxon>Phaseoleae</taxon>
        <taxon>Vigna</taxon>
    </lineage>
</organism>
<dbReference type="SUPFAM" id="SSF55455">
    <property type="entry name" value="SRF-like"/>
    <property type="match status" value="1"/>
</dbReference>
<name>A0A4D6L222_VIGUN</name>
<proteinExistence type="predicted"/>
<reference evidence="8 9" key="1">
    <citation type="submission" date="2019-04" db="EMBL/GenBank/DDBJ databases">
        <title>An improved genome assembly and genetic linkage map for asparagus bean, Vigna unguiculata ssp. sesquipedialis.</title>
        <authorList>
            <person name="Xia Q."/>
            <person name="Zhang R."/>
            <person name="Dong Y."/>
        </authorList>
    </citation>
    <scope>NUCLEOTIDE SEQUENCE [LARGE SCALE GENOMIC DNA]</scope>
    <source>
        <tissue evidence="8">Leaf</tissue>
    </source>
</reference>
<dbReference type="GO" id="GO:0005634">
    <property type="term" value="C:nucleus"/>
    <property type="evidence" value="ECO:0007669"/>
    <property type="project" value="UniProtKB-SubCell"/>
</dbReference>
<dbReference type="PANTHER" id="PTHR48019">
    <property type="entry name" value="SERUM RESPONSE FACTOR HOMOLOG"/>
    <property type="match status" value="1"/>
</dbReference>
<protein>
    <submittedName>
        <fullName evidence="8">MADS-box transcription factor</fullName>
    </submittedName>
</protein>
<dbReference type="PROSITE" id="PS50066">
    <property type="entry name" value="MADS_BOX_2"/>
    <property type="match status" value="1"/>
</dbReference>
<dbReference type="GO" id="GO:0046983">
    <property type="term" value="F:protein dimerization activity"/>
    <property type="evidence" value="ECO:0007669"/>
    <property type="project" value="InterPro"/>
</dbReference>
<evidence type="ECO:0000256" key="6">
    <source>
        <dbReference type="SAM" id="Coils"/>
    </source>
</evidence>
<gene>
    <name evidence="8" type="ORF">DEO72_LG2g2868</name>
</gene>
<dbReference type="EMBL" id="CP039346">
    <property type="protein sequence ID" value="QCD82528.1"/>
    <property type="molecule type" value="Genomic_DNA"/>
</dbReference>
<evidence type="ECO:0000256" key="5">
    <source>
        <dbReference type="ARBA" id="ARBA00023242"/>
    </source>
</evidence>
<dbReference type="GO" id="GO:0010152">
    <property type="term" value="P:pollen maturation"/>
    <property type="evidence" value="ECO:0007669"/>
    <property type="project" value="UniProtKB-ARBA"/>
</dbReference>
<comment type="subcellular location">
    <subcellularLocation>
        <location evidence="1">Nucleus</location>
    </subcellularLocation>
</comment>
<dbReference type="SMART" id="SM00432">
    <property type="entry name" value="MADS"/>
    <property type="match status" value="1"/>
</dbReference>
<dbReference type="Pfam" id="PF00319">
    <property type="entry name" value="SRF-TF"/>
    <property type="match status" value="1"/>
</dbReference>
<dbReference type="InterPro" id="IPR002100">
    <property type="entry name" value="TF_MADSbox"/>
</dbReference>
<dbReference type="FunFam" id="3.40.1810.10:FF:000010">
    <property type="entry name" value="Agamous-like MADS-box protein AGL30"/>
    <property type="match status" value="1"/>
</dbReference>
<keyword evidence="4" id="KW-0804">Transcription</keyword>